<gene>
    <name evidence="2" type="ORF">A3I23_00095</name>
</gene>
<dbReference type="Proteomes" id="UP000177693">
    <property type="component" value="Unassembled WGS sequence"/>
</dbReference>
<evidence type="ECO:0000313" key="2">
    <source>
        <dbReference type="EMBL" id="OGJ01661.1"/>
    </source>
</evidence>
<sequence>MIKSGSRTLQKVSLPDKIKTMLNKIKNKQSGFLKIIIIIVVALLLMRYFGITFSGILDYFHLTWIDVIGWLKKALDWFKDLFNSVK</sequence>
<protein>
    <submittedName>
        <fullName evidence="2">Uncharacterized protein</fullName>
    </submittedName>
</protein>
<accession>A0A1F6Y5I7</accession>
<evidence type="ECO:0000256" key="1">
    <source>
        <dbReference type="SAM" id="Phobius"/>
    </source>
</evidence>
<organism evidence="2 3">
    <name type="scientific">Candidatus Nomurabacteria bacterium RIFCSPLOWO2_02_FULL_40_67</name>
    <dbReference type="NCBI Taxonomy" id="1801787"/>
    <lineage>
        <taxon>Bacteria</taxon>
        <taxon>Candidatus Nomuraibacteriota</taxon>
    </lineage>
</organism>
<dbReference type="EMBL" id="MFVL01000013">
    <property type="protein sequence ID" value="OGJ01661.1"/>
    <property type="molecule type" value="Genomic_DNA"/>
</dbReference>
<dbReference type="AlphaFoldDB" id="A0A1F6Y5I7"/>
<comment type="caution">
    <text evidence="2">The sequence shown here is derived from an EMBL/GenBank/DDBJ whole genome shotgun (WGS) entry which is preliminary data.</text>
</comment>
<evidence type="ECO:0000313" key="3">
    <source>
        <dbReference type="Proteomes" id="UP000177693"/>
    </source>
</evidence>
<keyword evidence="1" id="KW-1133">Transmembrane helix</keyword>
<keyword evidence="1" id="KW-0812">Transmembrane</keyword>
<name>A0A1F6Y5I7_9BACT</name>
<feature type="transmembrane region" description="Helical" evidence="1">
    <location>
        <begin position="31"/>
        <end position="50"/>
    </location>
</feature>
<reference evidence="2 3" key="1">
    <citation type="journal article" date="2016" name="Nat. Commun.">
        <title>Thousands of microbial genomes shed light on interconnected biogeochemical processes in an aquifer system.</title>
        <authorList>
            <person name="Anantharaman K."/>
            <person name="Brown C.T."/>
            <person name="Hug L.A."/>
            <person name="Sharon I."/>
            <person name="Castelle C.J."/>
            <person name="Probst A.J."/>
            <person name="Thomas B.C."/>
            <person name="Singh A."/>
            <person name="Wilkins M.J."/>
            <person name="Karaoz U."/>
            <person name="Brodie E.L."/>
            <person name="Williams K.H."/>
            <person name="Hubbard S.S."/>
            <person name="Banfield J.F."/>
        </authorList>
    </citation>
    <scope>NUCLEOTIDE SEQUENCE [LARGE SCALE GENOMIC DNA]</scope>
</reference>
<proteinExistence type="predicted"/>
<keyword evidence="1" id="KW-0472">Membrane</keyword>